<dbReference type="RefSeq" id="WP_109038148.1">
    <property type="nucleotide sequence ID" value="NZ_CP029210.1"/>
</dbReference>
<dbReference type="OrthoDB" id="5327615at2"/>
<dbReference type="InterPro" id="IPR041891">
    <property type="entry name" value="Alpha_CA_prokaryot-like"/>
</dbReference>
<keyword evidence="5" id="KW-0456">Lyase</keyword>
<dbReference type="CDD" id="cd03124">
    <property type="entry name" value="alpha_CA_prokaryotic_like"/>
    <property type="match status" value="1"/>
</dbReference>
<accession>A0A2U8FVC8</accession>
<feature type="signal peptide" evidence="7">
    <location>
        <begin position="1"/>
        <end position="29"/>
    </location>
</feature>
<dbReference type="InterPro" id="IPR023561">
    <property type="entry name" value="Carbonic_anhydrase_a-class"/>
</dbReference>
<reference evidence="9 10" key="1">
    <citation type="submission" date="2018-05" db="EMBL/GenBank/DDBJ databases">
        <title>complete genome sequence of Aquabacterium olei NBRC 110486.</title>
        <authorList>
            <person name="Tang B."/>
            <person name="Chang J."/>
            <person name="Zhang L."/>
            <person name="Yang H."/>
        </authorList>
    </citation>
    <scope>NUCLEOTIDE SEQUENCE [LARGE SCALE GENOMIC DNA]</scope>
    <source>
        <strain evidence="9 10">NBRC 110486</strain>
    </source>
</reference>
<proteinExistence type="inferred from homology"/>
<comment type="similarity">
    <text evidence="1">Belongs to the alpha-carbonic anhydrase family.</text>
</comment>
<name>A0A2U8FVC8_9BURK</name>
<evidence type="ECO:0000313" key="9">
    <source>
        <dbReference type="EMBL" id="AWI55029.1"/>
    </source>
</evidence>
<dbReference type="EMBL" id="CP029210">
    <property type="protein sequence ID" value="AWI55029.1"/>
    <property type="molecule type" value="Genomic_DNA"/>
</dbReference>
<feature type="chain" id="PRO_5016025257" description="carbonic anhydrase" evidence="7">
    <location>
        <begin position="30"/>
        <end position="343"/>
    </location>
</feature>
<dbReference type="InterPro" id="IPR001148">
    <property type="entry name" value="CA_dom"/>
</dbReference>
<keyword evidence="10" id="KW-1185">Reference proteome</keyword>
<dbReference type="PANTHER" id="PTHR18952">
    <property type="entry name" value="CARBONIC ANHYDRASE"/>
    <property type="match status" value="1"/>
</dbReference>
<dbReference type="GO" id="GO:0008270">
    <property type="term" value="F:zinc ion binding"/>
    <property type="evidence" value="ECO:0007669"/>
    <property type="project" value="InterPro"/>
</dbReference>
<dbReference type="PROSITE" id="PS51144">
    <property type="entry name" value="ALPHA_CA_2"/>
    <property type="match status" value="1"/>
</dbReference>
<dbReference type="InterPro" id="IPR036398">
    <property type="entry name" value="CA_dom_sf"/>
</dbReference>
<organism evidence="9 10">
    <name type="scientific">Aquabacterium olei</name>
    <dbReference type="NCBI Taxonomy" id="1296669"/>
    <lineage>
        <taxon>Bacteria</taxon>
        <taxon>Pseudomonadati</taxon>
        <taxon>Pseudomonadota</taxon>
        <taxon>Betaproteobacteria</taxon>
        <taxon>Burkholderiales</taxon>
        <taxon>Aquabacterium</taxon>
    </lineage>
</organism>
<keyword evidence="7" id="KW-0732">Signal</keyword>
<keyword evidence="4" id="KW-0862">Zinc</keyword>
<dbReference type="GO" id="GO:0004089">
    <property type="term" value="F:carbonate dehydratase activity"/>
    <property type="evidence" value="ECO:0007669"/>
    <property type="project" value="UniProtKB-EC"/>
</dbReference>
<dbReference type="KEGG" id="aon:DEH84_01830"/>
<gene>
    <name evidence="9" type="ORF">DEH84_01830</name>
</gene>
<dbReference type="SUPFAM" id="SSF51069">
    <property type="entry name" value="Carbonic anhydrase"/>
    <property type="match status" value="1"/>
</dbReference>
<evidence type="ECO:0000256" key="4">
    <source>
        <dbReference type="ARBA" id="ARBA00022833"/>
    </source>
</evidence>
<dbReference type="SMART" id="SM01057">
    <property type="entry name" value="Carb_anhydrase"/>
    <property type="match status" value="1"/>
</dbReference>
<evidence type="ECO:0000256" key="2">
    <source>
        <dbReference type="ARBA" id="ARBA00012925"/>
    </source>
</evidence>
<evidence type="ECO:0000256" key="1">
    <source>
        <dbReference type="ARBA" id="ARBA00010718"/>
    </source>
</evidence>
<evidence type="ECO:0000256" key="3">
    <source>
        <dbReference type="ARBA" id="ARBA00022723"/>
    </source>
</evidence>
<dbReference type="Pfam" id="PF00194">
    <property type="entry name" value="Carb_anhydrase"/>
    <property type="match status" value="1"/>
</dbReference>
<keyword evidence="3" id="KW-0479">Metal-binding</keyword>
<evidence type="ECO:0000256" key="5">
    <source>
        <dbReference type="ARBA" id="ARBA00023239"/>
    </source>
</evidence>
<comment type="catalytic activity">
    <reaction evidence="6">
        <text>hydrogencarbonate + H(+) = CO2 + H2O</text>
        <dbReference type="Rhea" id="RHEA:10748"/>
        <dbReference type="ChEBI" id="CHEBI:15377"/>
        <dbReference type="ChEBI" id="CHEBI:15378"/>
        <dbReference type="ChEBI" id="CHEBI:16526"/>
        <dbReference type="ChEBI" id="CHEBI:17544"/>
        <dbReference type="EC" id="4.2.1.1"/>
    </reaction>
</comment>
<feature type="domain" description="Alpha-carbonic anhydrase" evidence="8">
    <location>
        <begin position="121"/>
        <end position="343"/>
    </location>
</feature>
<evidence type="ECO:0000256" key="6">
    <source>
        <dbReference type="ARBA" id="ARBA00048348"/>
    </source>
</evidence>
<dbReference type="EC" id="4.2.1.1" evidence="2"/>
<sequence length="343" mass="37280">MSDLDLRHASQRLKYYASLVMLSIGLSYAADAHAAEAHGDGHAAQAVPKATPAASGAASNVSMTELRDMIDQKINEVRARREGPAVVRVPVRGARATASKAAPTRAGSGGGSVVDPHGHEVHWAYGGATGPESWGQLKPEYRQCMLGKRQSPIDIRDGIPVELDPIAFDYRPSAFRVTDNGHTVQVNVDAGNGITVSGRRYELLQFHFHRPSEERINGRQFEMVAHLVHKDSEGRLAVVAVLLDAGPANPVVQQVWNNLPLEKHLEQAAQQPLDLNGLLPEARQYYTYMGSLTTPPCSEGVLWLVMKQPAGVSRQQIGVFSRLYPMNARPVQPASGRLIKDGQ</sequence>
<evidence type="ECO:0000259" key="8">
    <source>
        <dbReference type="PROSITE" id="PS51144"/>
    </source>
</evidence>
<dbReference type="Gene3D" id="3.10.200.10">
    <property type="entry name" value="Alpha carbonic anhydrase"/>
    <property type="match status" value="1"/>
</dbReference>
<dbReference type="AlphaFoldDB" id="A0A2U8FVC8"/>
<evidence type="ECO:0000313" key="10">
    <source>
        <dbReference type="Proteomes" id="UP000244892"/>
    </source>
</evidence>
<protein>
    <recommendedName>
        <fullName evidence="2">carbonic anhydrase</fullName>
        <ecNumber evidence="2">4.2.1.1</ecNumber>
    </recommendedName>
</protein>
<dbReference type="PANTHER" id="PTHR18952:SF265">
    <property type="entry name" value="CARBONIC ANHYDRASE"/>
    <property type="match status" value="1"/>
</dbReference>
<dbReference type="Proteomes" id="UP000244892">
    <property type="component" value="Chromosome"/>
</dbReference>
<evidence type="ECO:0000256" key="7">
    <source>
        <dbReference type="SAM" id="SignalP"/>
    </source>
</evidence>